<sequence length="882" mass="94512">MDSVGFDSVDPSGMGSENLVSLVGDKRVGECNDGENLGVKKKARVDSSGDMKRIAEIVLVLSAMGKMRGGRNPTDVEKGLMAEAREKLTAICEAVSPQDIIPRDAVRVVIEDLGLNKSRDQRLGFRPPKMSIAEKFLLAKRKMEESKKFAAQSTTYSPQVLQTGYGAKAESNRTLLHTANKSPPEKPTPAALSVGGFQAVSPIVHVSALASTSNQSPVNEVQSATVSRGLLGPATEINSSSLQLPRMEGGTFRSDGRLNGSIYASHVQANSSGDHLPEKAPMFSPQSVVVAKVGQANKAPDHSSKVEGTPEVSTSKVALQMTRDQISKPSVIQTAHGNLTVHQPSQATNYLQPSSVFSNHSDIAKNVQKLLQPRLPEHPNWTPPSTDYMNKSLTCQICKVTINDVESLLVCDACEKGVHLKCLQSYNQKGIPKGEWHCPQCLVSSNGKPLPPKYGRVTRNITTQKVSPNIGRVQAPPGKVESPDQKVLPQKVTANGNSGGQNLAHAGSTGSNHSANGNAGGQNLAHAGSTGSNHSANGNAGGQNLAHAGSTGRNHSGSASDLKMSNAREGLEANFPSSRKKMEEEPPSEMRSVPKETAGVCAPPCSSKPNDSSIQHLQNSESSPCQPQGSISEIKSPQKVQIGDSCPDKPSSTSSDTCNNSQATCNSQDVDKAAQPSYTNVSADQSHEVKISDLRGTFERNLGCDVRQDDQDVAQTISVGTSDVGNGARNCTRSSLDGLHNVDWVGDILQVVDEKAFYKSCHINGIVYKLQDHALFRSNGDNLRPSKLQALWEDTKTGSKWAIVNRCYLPDDLPEVVGRPCTPENNEVYESNHGSTVRASLIQGSCEVLSPNKFKEECERRTRLEHETNDGLQPVFLCKYAS</sequence>
<feature type="compositionally biased region" description="Low complexity" evidence="5">
    <location>
        <begin position="527"/>
        <end position="538"/>
    </location>
</feature>
<comment type="caution">
    <text evidence="8">The sequence shown here is derived from an EMBL/GenBank/DDBJ whole genome shotgun (WGS) entry which is preliminary data.</text>
</comment>
<name>A0A200QI21_MACCD</name>
<dbReference type="GO" id="GO:0003682">
    <property type="term" value="F:chromatin binding"/>
    <property type="evidence" value="ECO:0007669"/>
    <property type="project" value="InterPro"/>
</dbReference>
<dbReference type="Gene3D" id="3.30.40.10">
    <property type="entry name" value="Zinc/RING finger domain, C3HC4 (zinc finger)"/>
    <property type="match status" value="1"/>
</dbReference>
<protein>
    <submittedName>
        <fullName evidence="8">Bromo adjacent homology (BAH) domain</fullName>
    </submittedName>
</protein>
<reference evidence="8 9" key="1">
    <citation type="journal article" date="2017" name="Mol. Plant">
        <title>The Genome of Medicinal Plant Macleaya cordata Provides New Insights into Benzylisoquinoline Alkaloids Metabolism.</title>
        <authorList>
            <person name="Liu X."/>
            <person name="Liu Y."/>
            <person name="Huang P."/>
            <person name="Ma Y."/>
            <person name="Qing Z."/>
            <person name="Tang Q."/>
            <person name="Cao H."/>
            <person name="Cheng P."/>
            <person name="Zheng Y."/>
            <person name="Yuan Z."/>
            <person name="Zhou Y."/>
            <person name="Liu J."/>
            <person name="Tang Z."/>
            <person name="Zhuo Y."/>
            <person name="Zhang Y."/>
            <person name="Yu L."/>
            <person name="Huang J."/>
            <person name="Yang P."/>
            <person name="Peng Q."/>
            <person name="Zhang J."/>
            <person name="Jiang W."/>
            <person name="Zhang Z."/>
            <person name="Lin K."/>
            <person name="Ro D.K."/>
            <person name="Chen X."/>
            <person name="Xiong X."/>
            <person name="Shang Y."/>
            <person name="Huang S."/>
            <person name="Zeng J."/>
        </authorList>
    </citation>
    <scope>NUCLEOTIDE SEQUENCE [LARGE SCALE GENOMIC DNA]</scope>
    <source>
        <strain evidence="9">cv. BLH2017</strain>
        <tissue evidence="8">Root</tissue>
    </source>
</reference>
<dbReference type="Proteomes" id="UP000195402">
    <property type="component" value="Unassembled WGS sequence"/>
</dbReference>
<dbReference type="PANTHER" id="PTHR47527">
    <property type="entry name" value="RING/FYVE/PHD ZINC FINGER SUPERFAMILY PROTEIN"/>
    <property type="match status" value="1"/>
</dbReference>
<dbReference type="SMART" id="SM00249">
    <property type="entry name" value="PHD"/>
    <property type="match status" value="1"/>
</dbReference>
<dbReference type="OrthoDB" id="787137at2759"/>
<dbReference type="Gene3D" id="2.30.30.490">
    <property type="match status" value="1"/>
</dbReference>
<dbReference type="SUPFAM" id="SSF57903">
    <property type="entry name" value="FYVE/PHD zinc finger"/>
    <property type="match status" value="1"/>
</dbReference>
<dbReference type="InterPro" id="IPR019787">
    <property type="entry name" value="Znf_PHD-finger"/>
</dbReference>
<dbReference type="InterPro" id="IPR013083">
    <property type="entry name" value="Znf_RING/FYVE/PHD"/>
</dbReference>
<dbReference type="GO" id="GO:0008270">
    <property type="term" value="F:zinc ion binding"/>
    <property type="evidence" value="ECO:0007669"/>
    <property type="project" value="UniProtKB-KW"/>
</dbReference>
<accession>A0A200QI21</accession>
<dbReference type="InterPro" id="IPR056699">
    <property type="entry name" value="DUF7797"/>
</dbReference>
<dbReference type="STRING" id="56857.A0A200QI21"/>
<dbReference type="PROSITE" id="PS51038">
    <property type="entry name" value="BAH"/>
    <property type="match status" value="1"/>
</dbReference>
<keyword evidence="3" id="KW-0862">Zinc</keyword>
<evidence type="ECO:0000256" key="5">
    <source>
        <dbReference type="SAM" id="MobiDB-lite"/>
    </source>
</evidence>
<proteinExistence type="predicted"/>
<organism evidence="8 9">
    <name type="scientific">Macleaya cordata</name>
    <name type="common">Five-seeded plume-poppy</name>
    <name type="synonym">Bocconia cordata</name>
    <dbReference type="NCBI Taxonomy" id="56857"/>
    <lineage>
        <taxon>Eukaryota</taxon>
        <taxon>Viridiplantae</taxon>
        <taxon>Streptophyta</taxon>
        <taxon>Embryophyta</taxon>
        <taxon>Tracheophyta</taxon>
        <taxon>Spermatophyta</taxon>
        <taxon>Magnoliopsida</taxon>
        <taxon>Ranunculales</taxon>
        <taxon>Papaveraceae</taxon>
        <taxon>Papaveroideae</taxon>
        <taxon>Macleaya</taxon>
    </lineage>
</organism>
<dbReference type="InterPro" id="IPR001025">
    <property type="entry name" value="BAH_dom"/>
</dbReference>
<evidence type="ECO:0000256" key="1">
    <source>
        <dbReference type="ARBA" id="ARBA00022723"/>
    </source>
</evidence>
<evidence type="ECO:0000259" key="7">
    <source>
        <dbReference type="PROSITE" id="PS51038"/>
    </source>
</evidence>
<dbReference type="PROSITE" id="PS01359">
    <property type="entry name" value="ZF_PHD_1"/>
    <property type="match status" value="1"/>
</dbReference>
<dbReference type="Pfam" id="PF25073">
    <property type="entry name" value="DUF7797"/>
    <property type="match status" value="1"/>
</dbReference>
<dbReference type="OMA" id="KCYFPDD"/>
<evidence type="ECO:0000259" key="6">
    <source>
        <dbReference type="PROSITE" id="PS50016"/>
    </source>
</evidence>
<evidence type="ECO:0000313" key="8">
    <source>
        <dbReference type="EMBL" id="OVA10065.1"/>
    </source>
</evidence>
<dbReference type="AlphaFoldDB" id="A0A200QI21"/>
<dbReference type="CDD" id="cd04370">
    <property type="entry name" value="BAH"/>
    <property type="match status" value="1"/>
</dbReference>
<dbReference type="InterPro" id="IPR001965">
    <property type="entry name" value="Znf_PHD"/>
</dbReference>
<dbReference type="InterPro" id="IPR011011">
    <property type="entry name" value="Znf_FYVE_PHD"/>
</dbReference>
<dbReference type="InParanoid" id="A0A200QI21"/>
<dbReference type="PANTHER" id="PTHR47527:SF3">
    <property type="entry name" value="RING_FYVE_PHD ZINC FINGER SUPERFAMILY PROTEIN"/>
    <property type="match status" value="1"/>
</dbReference>
<evidence type="ECO:0000313" key="9">
    <source>
        <dbReference type="Proteomes" id="UP000195402"/>
    </source>
</evidence>
<dbReference type="EMBL" id="MVGT01002040">
    <property type="protein sequence ID" value="OVA10065.1"/>
    <property type="molecule type" value="Genomic_DNA"/>
</dbReference>
<evidence type="ECO:0000256" key="4">
    <source>
        <dbReference type="PROSITE-ProRule" id="PRU00146"/>
    </source>
</evidence>
<feature type="domain" description="PHD-type" evidence="6">
    <location>
        <begin position="392"/>
        <end position="444"/>
    </location>
</feature>
<evidence type="ECO:0000256" key="2">
    <source>
        <dbReference type="ARBA" id="ARBA00022771"/>
    </source>
</evidence>
<feature type="compositionally biased region" description="Polar residues" evidence="5">
    <location>
        <begin position="650"/>
        <end position="668"/>
    </location>
</feature>
<keyword evidence="1" id="KW-0479">Metal-binding</keyword>
<feature type="region of interest" description="Disordered" evidence="5">
    <location>
        <begin position="459"/>
        <end position="671"/>
    </location>
</feature>
<dbReference type="InterPro" id="IPR043151">
    <property type="entry name" value="BAH_sf"/>
</dbReference>
<dbReference type="PROSITE" id="PS50016">
    <property type="entry name" value="ZF_PHD_2"/>
    <property type="match status" value="1"/>
</dbReference>
<dbReference type="InterPro" id="IPR019786">
    <property type="entry name" value="Zinc_finger_PHD-type_CS"/>
</dbReference>
<feature type="compositionally biased region" description="Polar residues" evidence="5">
    <location>
        <begin position="607"/>
        <end position="639"/>
    </location>
</feature>
<gene>
    <name evidence="8" type="ORF">BVC80_1755g13</name>
</gene>
<keyword evidence="9" id="KW-1185">Reference proteome</keyword>
<dbReference type="FunCoup" id="A0A200QI21">
    <property type="interactions" value="1523"/>
</dbReference>
<keyword evidence="2 4" id="KW-0863">Zinc-finger</keyword>
<feature type="compositionally biased region" description="Low complexity" evidence="5">
    <location>
        <begin position="506"/>
        <end position="517"/>
    </location>
</feature>
<dbReference type="CDD" id="cd15489">
    <property type="entry name" value="PHD_SF"/>
    <property type="match status" value="1"/>
</dbReference>
<feature type="domain" description="BAH" evidence="7">
    <location>
        <begin position="766"/>
        <end position="882"/>
    </location>
</feature>
<dbReference type="Pfam" id="PF00628">
    <property type="entry name" value="PHD"/>
    <property type="match status" value="1"/>
</dbReference>
<dbReference type="Pfam" id="PF01426">
    <property type="entry name" value="BAH"/>
    <property type="match status" value="1"/>
</dbReference>
<evidence type="ECO:0000256" key="3">
    <source>
        <dbReference type="ARBA" id="ARBA00022833"/>
    </source>
</evidence>